<keyword evidence="5" id="KW-0964">Secreted</keyword>
<evidence type="ECO:0000259" key="7">
    <source>
        <dbReference type="Pfam" id="PF00460"/>
    </source>
</evidence>
<dbReference type="GO" id="GO:0005198">
    <property type="term" value="F:structural molecule activity"/>
    <property type="evidence" value="ECO:0007669"/>
    <property type="project" value="InterPro"/>
</dbReference>
<evidence type="ECO:0000256" key="1">
    <source>
        <dbReference type="ARBA" id="ARBA00004117"/>
    </source>
</evidence>
<keyword evidence="11" id="KW-0966">Cell projection</keyword>
<evidence type="ECO:0000256" key="4">
    <source>
        <dbReference type="ARBA" id="ARBA00016244"/>
    </source>
</evidence>
<accession>A0A0A8JCS0</accession>
<dbReference type="GO" id="GO:0009424">
    <property type="term" value="C:bacterial-type flagellum hook"/>
    <property type="evidence" value="ECO:0007669"/>
    <property type="project" value="InterPro"/>
</dbReference>
<name>A0A0A8JCS0_9SPHN</name>
<dbReference type="InterPro" id="IPR002371">
    <property type="entry name" value="FlgK"/>
</dbReference>
<dbReference type="SUPFAM" id="SSF64518">
    <property type="entry name" value="Phase 1 flagellin"/>
    <property type="match status" value="2"/>
</dbReference>
<evidence type="ECO:0000256" key="6">
    <source>
        <dbReference type="ARBA" id="ARBA00023143"/>
    </source>
</evidence>
<evidence type="ECO:0000256" key="5">
    <source>
        <dbReference type="ARBA" id="ARBA00022525"/>
    </source>
</evidence>
<dbReference type="Pfam" id="PF21158">
    <property type="entry name" value="flgK_1st_1"/>
    <property type="match status" value="1"/>
</dbReference>
<dbReference type="InterPro" id="IPR001444">
    <property type="entry name" value="Flag_bb_rod_N"/>
</dbReference>
<dbReference type="Pfam" id="PF22638">
    <property type="entry name" value="FlgK_D1"/>
    <property type="match status" value="1"/>
</dbReference>
<dbReference type="AlphaFoldDB" id="A0A0A8JCS0"/>
<dbReference type="GO" id="GO:0005576">
    <property type="term" value="C:extracellular region"/>
    <property type="evidence" value="ECO:0007669"/>
    <property type="project" value="UniProtKB-SubCell"/>
</dbReference>
<organism evidence="11">
    <name type="scientific">Sphingomonas sp. A1</name>
    <dbReference type="NCBI Taxonomy" id="90322"/>
    <lineage>
        <taxon>Bacteria</taxon>
        <taxon>Pseudomonadati</taxon>
        <taxon>Pseudomonadota</taxon>
        <taxon>Alphaproteobacteria</taxon>
        <taxon>Sphingomonadales</taxon>
        <taxon>Sphingomonadaceae</taxon>
        <taxon>Sphingomonas</taxon>
    </lineage>
</organism>
<dbReference type="InterPro" id="IPR010930">
    <property type="entry name" value="Flg_bb/hook_C_dom"/>
</dbReference>
<feature type="domain" description="Flagellar basal-body/hook protein C-terminal" evidence="8">
    <location>
        <begin position="633"/>
        <end position="672"/>
    </location>
</feature>
<dbReference type="InterPro" id="IPR053927">
    <property type="entry name" value="FlgK_helical"/>
</dbReference>
<keyword evidence="11" id="KW-0282">Flagellum</keyword>
<dbReference type="Pfam" id="PF00460">
    <property type="entry name" value="Flg_bb_rod"/>
    <property type="match status" value="1"/>
</dbReference>
<protein>
    <recommendedName>
        <fullName evidence="4">Flagellar hook-associated protein 1</fullName>
    </recommendedName>
</protein>
<evidence type="ECO:0000259" key="9">
    <source>
        <dbReference type="Pfam" id="PF21158"/>
    </source>
</evidence>
<dbReference type="PANTHER" id="PTHR30033">
    <property type="entry name" value="FLAGELLAR HOOK-ASSOCIATED PROTEIN 1"/>
    <property type="match status" value="1"/>
</dbReference>
<reference evidence="11" key="1">
    <citation type="submission" date="2015-04" db="EMBL/GenBank/DDBJ databases">
        <title>Formation of a single polar flagellum by lateral and polar bacterial flagellar gene sets.</title>
        <authorList>
            <person name="Maruyama Y."/>
            <person name="Kobayashi M."/>
            <person name="Murata K."/>
            <person name="Hashimoto W."/>
        </authorList>
    </citation>
    <scope>NUCLEOTIDE SEQUENCE</scope>
    <source>
        <strain evidence="11">A1</strain>
    </source>
</reference>
<dbReference type="Pfam" id="PF06429">
    <property type="entry name" value="Flg_bbr_C"/>
    <property type="match status" value="1"/>
</dbReference>
<dbReference type="PANTHER" id="PTHR30033:SF1">
    <property type="entry name" value="FLAGELLAR HOOK-ASSOCIATED PROTEIN 1"/>
    <property type="match status" value="1"/>
</dbReference>
<gene>
    <name evidence="11" type="primary">flgK</name>
</gene>
<proteinExistence type="inferred from homology"/>
<evidence type="ECO:0000313" key="11">
    <source>
        <dbReference type="EMBL" id="BAQ08201.1"/>
    </source>
</evidence>
<feature type="domain" description="Flagellar hook-associated protein FlgK helical" evidence="10">
    <location>
        <begin position="121"/>
        <end position="356"/>
    </location>
</feature>
<evidence type="ECO:0000259" key="8">
    <source>
        <dbReference type="Pfam" id="PF06429"/>
    </source>
</evidence>
<dbReference type="EMBL" id="LC043069">
    <property type="protein sequence ID" value="BAQ08201.1"/>
    <property type="molecule type" value="Genomic_DNA"/>
</dbReference>
<evidence type="ECO:0000259" key="10">
    <source>
        <dbReference type="Pfam" id="PF22638"/>
    </source>
</evidence>
<keyword evidence="6" id="KW-0975">Bacterial flagellum</keyword>
<feature type="domain" description="Flagellar basal body rod protein N-terminal" evidence="7">
    <location>
        <begin position="35"/>
        <end position="62"/>
    </location>
</feature>
<dbReference type="NCBIfam" id="TIGR02492">
    <property type="entry name" value="flgK_ends"/>
    <property type="match status" value="1"/>
</dbReference>
<dbReference type="GO" id="GO:0009425">
    <property type="term" value="C:bacterial-type flagellum basal body"/>
    <property type="evidence" value="ECO:0007669"/>
    <property type="project" value="UniProtKB-SubCell"/>
</dbReference>
<sequence length="674" mass="69910">MCFKFLWHVLELARQLLKGSVRTFGAPVMASLLSIGLTGLNAAQAQLTTTSHNITNANVTGYSRQQVIQGTQQPLYTGAGFFGQGTQVQTVKRIYSQFLENQTMAADAAHSKSETYYNEIAQIDNLLGDETVGLSSALTSYFNSVQSVAANPSDVSARQSMLSFAEALAGRFSSLNQRMDEIRSGVESQISTTVDSINTLAKQLADLNHQIVVAQASGPGVPANDLLDTRNALIQELNRNVQVTTTTESDGSVSVFIGTGQPLVVGNSTYTLTATPSDSDPKKLQLGIQLLGGNSAKLSDSMITGGSLAGLLAFRSDALDAAQNALGRVAVGVTETFNAQHQLGIDLNGAMGGDFFTPIKGAVQNLPAFVTGTISSAQLDVSYSNVGNLTTDDYVLSFDGTNYNLQRSSDGKSVYSGATLPTDVDGISISLTSGSIAAGDRFLIQPTRYAASSVNVAITDTRLIAAGAPITTSAASSNSGTASISQGSVVSGTGISATSPHIGDITVTFDSATNTFVLGGAASGTLAYNPVADASGKSFTLASPNISFSISGAPKNGDTFTITSNDGGVSDGRNAVALGNLQTTKNMLGGSATYATAYSQIVSKIGTQTHAAEINTSTQQTLLEQAQAAQQSVSGVNLDEEAANLLRYQQAYQAAARVMSTAQTLFEAVLNIAR</sequence>
<feature type="domain" description="Flagellar hook-associated protein 1 D2-like" evidence="9">
    <location>
        <begin position="374"/>
        <end position="446"/>
    </location>
</feature>
<keyword evidence="11" id="KW-0969">Cilium</keyword>
<evidence type="ECO:0000256" key="3">
    <source>
        <dbReference type="ARBA" id="ARBA00009677"/>
    </source>
</evidence>
<dbReference type="PRINTS" id="PR01005">
    <property type="entry name" value="FLGHOOKAP1"/>
</dbReference>
<dbReference type="InterPro" id="IPR049119">
    <property type="entry name" value="FlgK_D2-like"/>
</dbReference>
<evidence type="ECO:0000256" key="2">
    <source>
        <dbReference type="ARBA" id="ARBA00004613"/>
    </source>
</evidence>
<comment type="similarity">
    <text evidence="3">Belongs to the flagella basal body rod proteins family.</text>
</comment>
<comment type="subcellular location">
    <subcellularLocation>
        <location evidence="1">Bacterial flagellum basal body</location>
    </subcellularLocation>
    <subcellularLocation>
        <location evidence="2">Secreted</location>
    </subcellularLocation>
</comment>
<dbReference type="GO" id="GO:0044780">
    <property type="term" value="P:bacterial-type flagellum assembly"/>
    <property type="evidence" value="ECO:0007669"/>
    <property type="project" value="InterPro"/>
</dbReference>